<evidence type="ECO:0000313" key="2">
    <source>
        <dbReference type="Proteomes" id="UP001521116"/>
    </source>
</evidence>
<evidence type="ECO:0000313" key="1">
    <source>
        <dbReference type="EMBL" id="KAL1630911.1"/>
    </source>
</evidence>
<keyword evidence="2" id="KW-1185">Reference proteome</keyword>
<name>A0ABR3SVH7_9PEZI</name>
<organism evidence="1 2">
    <name type="scientific">Neofusicoccum ribis</name>
    <dbReference type="NCBI Taxonomy" id="45134"/>
    <lineage>
        <taxon>Eukaryota</taxon>
        <taxon>Fungi</taxon>
        <taxon>Dikarya</taxon>
        <taxon>Ascomycota</taxon>
        <taxon>Pezizomycotina</taxon>
        <taxon>Dothideomycetes</taxon>
        <taxon>Dothideomycetes incertae sedis</taxon>
        <taxon>Botryosphaeriales</taxon>
        <taxon>Botryosphaeriaceae</taxon>
        <taxon>Neofusicoccum</taxon>
    </lineage>
</organism>
<sequence>MSAVQHAITRQPQPVWITDDVLADAFHRYLRISNASRKRYGSNVPGPLEARRRASKRRIMGLATASPGIGPDWGALFGADKPGHQAWTWEAPKSVDQPLKFGKPQPPTLPQWLSNFEQVNEEQHPRKINPVEEYQSRLVHVRNVSDLETLWSDIGVEPQHMVVLSQMASTHFLDNLFTDGMGYASLFGFLQNPRLNVPEARNIMALVEHTKKEGIPAGRLGELIDTIRDSLRLGTMVASELHAIVDIIPALSAKAFRFPTIQANWQFGAYWEIWRGLTSCKILPVENVDNAIIRKIAMRILLLNDPPAISDTAKLKKLAIASHTDPALFRLEIYSRLWPVMEDAQPHNFADYFAGWIRKLAELDVHHSDQAPDGLGWLALQSVLNSMDVDRAREVMATTTSALLPETQNTPLDENTRKTLRHWFTCISDTQLFQSGCKERLDIFAQDPSLALRIDPILASPYLSRFPLYPVCRLWMCHWLPQYVAMDGGAPRWDRMKKRVQQSFQNRRIVPKKMLGKAEDQRVNFFFHVIKALKAMGLPYDTALSKAAEFILAMYGHVAMREFCTKSTLARLKFQDPLPFAAAIEAMCETNPMEALKYFKSFPGVWLSLCPKLPITLIEHDSLPLDELFALLDHHDPVNRVPPSSRSTMTNTLSSLRVELIHLIAYAYANQSSHPTRTRFRNVYFCYLYLRDRQAPLQPLLAKALVRAAVTAPLENNEWVSTKKLAWVLRFVRALEGAAVADRLDRLVWQWRGAVIAEARHRWDAAGLNRRRGVSTVADVRRAGLFDHDFPRAHRKAAPTARLGGGGGGGGRIWGRLGRGVGGRDGARRPYSPFSETRWRSVGIGCAGL</sequence>
<comment type="caution">
    <text evidence="1">The sequence shown here is derived from an EMBL/GenBank/DDBJ whole genome shotgun (WGS) entry which is preliminary data.</text>
</comment>
<accession>A0ABR3SVH7</accession>
<reference evidence="1 2" key="1">
    <citation type="submission" date="2024-02" db="EMBL/GenBank/DDBJ databases">
        <title>De novo assembly and annotation of 12 fungi associated with fruit tree decline syndrome in Ontario, Canada.</title>
        <authorList>
            <person name="Sulman M."/>
            <person name="Ellouze W."/>
            <person name="Ilyukhin E."/>
        </authorList>
    </citation>
    <scope>NUCLEOTIDE SEQUENCE [LARGE SCALE GENOMIC DNA]</scope>
    <source>
        <strain evidence="1 2">M1-105</strain>
    </source>
</reference>
<dbReference type="Proteomes" id="UP001521116">
    <property type="component" value="Unassembled WGS sequence"/>
</dbReference>
<proteinExistence type="predicted"/>
<protein>
    <submittedName>
        <fullName evidence="1">Uncharacterized protein</fullName>
    </submittedName>
</protein>
<dbReference type="EMBL" id="JAJVDC020000044">
    <property type="protein sequence ID" value="KAL1630911.1"/>
    <property type="molecule type" value="Genomic_DNA"/>
</dbReference>
<gene>
    <name evidence="1" type="ORF">SLS56_004724</name>
</gene>